<dbReference type="RefSeq" id="WP_315339801.1">
    <property type="nucleotide sequence ID" value="NZ_JAVDZE010000001.1"/>
</dbReference>
<reference evidence="1 2" key="1">
    <citation type="submission" date="2023-08" db="EMBL/GenBank/DDBJ databases">
        <title>Draft genome sequence of Thermococcus waiotapuensis WT1T, a thermophilic sulphur-dependent archaeon from order Thermococcales.</title>
        <authorList>
            <person name="Manners S.H."/>
            <person name="Carere C.R."/>
            <person name="Dhami M.K."/>
            <person name="Dobson R.C.J."/>
            <person name="Stott M.B."/>
        </authorList>
    </citation>
    <scope>NUCLEOTIDE SEQUENCE [LARGE SCALE GENOMIC DNA]</scope>
    <source>
        <strain evidence="1 2">WT1</strain>
    </source>
</reference>
<evidence type="ECO:0000313" key="1">
    <source>
        <dbReference type="EMBL" id="MDV3103275.1"/>
    </source>
</evidence>
<name>A0AAE4NV93_9EURY</name>
<dbReference type="AlphaFoldDB" id="A0AAE4NV93"/>
<accession>A0AAE4NV93</accession>
<gene>
    <name evidence="1" type="ORF">RBI02_01765</name>
</gene>
<protein>
    <submittedName>
        <fullName evidence="1">Uncharacterized protein</fullName>
    </submittedName>
</protein>
<dbReference type="Proteomes" id="UP001245683">
    <property type="component" value="Unassembled WGS sequence"/>
</dbReference>
<proteinExistence type="predicted"/>
<keyword evidence="2" id="KW-1185">Reference proteome</keyword>
<evidence type="ECO:0000313" key="2">
    <source>
        <dbReference type="Proteomes" id="UP001245683"/>
    </source>
</evidence>
<organism evidence="1 2">
    <name type="scientific">Thermococcus waiotapuensis</name>
    <dbReference type="NCBI Taxonomy" id="90909"/>
    <lineage>
        <taxon>Archaea</taxon>
        <taxon>Methanobacteriati</taxon>
        <taxon>Methanobacteriota</taxon>
        <taxon>Thermococci</taxon>
        <taxon>Thermococcales</taxon>
        <taxon>Thermococcaceae</taxon>
        <taxon>Thermococcus</taxon>
    </lineage>
</organism>
<dbReference type="EMBL" id="JAVDZE010000001">
    <property type="protein sequence ID" value="MDV3103275.1"/>
    <property type="molecule type" value="Genomic_DNA"/>
</dbReference>
<comment type="caution">
    <text evidence="1">The sequence shown here is derived from an EMBL/GenBank/DDBJ whole genome shotgun (WGS) entry which is preliminary data.</text>
</comment>
<sequence>MKKLLALLGVLLLVTTAMPAVSATGVPTVDTVMYFKSQSWSGLDQKSIYEPLTPLVGSETIGPIGMTIPWDGLDVISAGILVHGPVYDLTEQSGKKFMVVTKIGATDYGRGVYEEFSDPMVSGYERYGVQLNKHYYTAGKAGTVDYKVVYIVTASSEYEAEQKVEASLGASVPVVEGLFSLEAGVDYSITNVYKTSQSYTYGVEVTFHRHVYYAEIEFNGNLTRTVLQKCNLRFCPLSAKPTPSIESKTFAPELTYHYTYFRDFDLSSGMLFFIGSETVYGLGDYVIPLNFEEVKG</sequence>